<sequence>MSYLPRNEKELEQMKKVLSAMQNGDIDKARKLLRIRSKKTVREFLRDREERRAKATGGYTYLDHT</sequence>
<organism evidence="1 2">
    <name type="scientific">Stylosanthes scabra</name>
    <dbReference type="NCBI Taxonomy" id="79078"/>
    <lineage>
        <taxon>Eukaryota</taxon>
        <taxon>Viridiplantae</taxon>
        <taxon>Streptophyta</taxon>
        <taxon>Embryophyta</taxon>
        <taxon>Tracheophyta</taxon>
        <taxon>Spermatophyta</taxon>
        <taxon>Magnoliopsida</taxon>
        <taxon>eudicotyledons</taxon>
        <taxon>Gunneridae</taxon>
        <taxon>Pentapetalae</taxon>
        <taxon>rosids</taxon>
        <taxon>fabids</taxon>
        <taxon>Fabales</taxon>
        <taxon>Fabaceae</taxon>
        <taxon>Papilionoideae</taxon>
        <taxon>50 kb inversion clade</taxon>
        <taxon>dalbergioids sensu lato</taxon>
        <taxon>Dalbergieae</taxon>
        <taxon>Pterocarpus clade</taxon>
        <taxon>Stylosanthes</taxon>
    </lineage>
</organism>
<accession>A0ABU6T3R7</accession>
<name>A0ABU6T3R7_9FABA</name>
<keyword evidence="2" id="KW-1185">Reference proteome</keyword>
<gene>
    <name evidence="1" type="ORF">PIB30_115345</name>
</gene>
<comment type="caution">
    <text evidence="1">The sequence shown here is derived from an EMBL/GenBank/DDBJ whole genome shotgun (WGS) entry which is preliminary data.</text>
</comment>
<dbReference type="Proteomes" id="UP001341840">
    <property type="component" value="Unassembled WGS sequence"/>
</dbReference>
<proteinExistence type="predicted"/>
<feature type="non-terminal residue" evidence="1">
    <location>
        <position position="65"/>
    </location>
</feature>
<dbReference type="EMBL" id="JASCZI010072743">
    <property type="protein sequence ID" value="MED6142603.1"/>
    <property type="molecule type" value="Genomic_DNA"/>
</dbReference>
<protein>
    <submittedName>
        <fullName evidence="1">Uncharacterized protein</fullName>
    </submittedName>
</protein>
<reference evidence="1 2" key="1">
    <citation type="journal article" date="2023" name="Plants (Basel)">
        <title>Bridging the Gap: Combining Genomics and Transcriptomics Approaches to Understand Stylosanthes scabra, an Orphan Legume from the Brazilian Caatinga.</title>
        <authorList>
            <person name="Ferreira-Neto J.R.C."/>
            <person name="da Silva M.D."/>
            <person name="Binneck E."/>
            <person name="de Melo N.F."/>
            <person name="da Silva R.H."/>
            <person name="de Melo A.L.T.M."/>
            <person name="Pandolfi V."/>
            <person name="Bustamante F.O."/>
            <person name="Brasileiro-Vidal A.C."/>
            <person name="Benko-Iseppon A.M."/>
        </authorList>
    </citation>
    <scope>NUCLEOTIDE SEQUENCE [LARGE SCALE GENOMIC DNA]</scope>
    <source>
        <tissue evidence="1">Leaves</tissue>
    </source>
</reference>
<evidence type="ECO:0000313" key="2">
    <source>
        <dbReference type="Proteomes" id="UP001341840"/>
    </source>
</evidence>
<evidence type="ECO:0000313" key="1">
    <source>
        <dbReference type="EMBL" id="MED6142603.1"/>
    </source>
</evidence>